<feature type="transmembrane region" description="Helical" evidence="8">
    <location>
        <begin position="202"/>
        <end position="223"/>
    </location>
</feature>
<comment type="subcellular location">
    <subcellularLocation>
        <location evidence="1">Cell membrane</location>
        <topology evidence="1">Multi-pass membrane protein</topology>
    </subcellularLocation>
</comment>
<dbReference type="EMBL" id="CP059833">
    <property type="protein sequence ID" value="QMV84598.1"/>
    <property type="molecule type" value="Genomic_DNA"/>
</dbReference>
<protein>
    <submittedName>
        <fullName evidence="9">Iron ABC transporter permease</fullName>
    </submittedName>
</protein>
<comment type="similarity">
    <text evidence="2">Belongs to the binding-protein-dependent transport system permease family. FecCD subfamily.</text>
</comment>
<dbReference type="InterPro" id="IPR037294">
    <property type="entry name" value="ABC_BtuC-like"/>
</dbReference>
<dbReference type="SUPFAM" id="SSF81345">
    <property type="entry name" value="ABC transporter involved in vitamin B12 uptake, BtuC"/>
    <property type="match status" value="1"/>
</dbReference>
<feature type="transmembrane region" description="Helical" evidence="8">
    <location>
        <begin position="128"/>
        <end position="148"/>
    </location>
</feature>
<feature type="transmembrane region" description="Helical" evidence="8">
    <location>
        <begin position="249"/>
        <end position="278"/>
    </location>
</feature>
<dbReference type="GO" id="GO:0022857">
    <property type="term" value="F:transmembrane transporter activity"/>
    <property type="evidence" value="ECO:0007669"/>
    <property type="project" value="InterPro"/>
</dbReference>
<dbReference type="CDD" id="cd06550">
    <property type="entry name" value="TM_ABC_iron-siderophores_like"/>
    <property type="match status" value="1"/>
</dbReference>
<feature type="transmembrane region" description="Helical" evidence="8">
    <location>
        <begin position="317"/>
        <end position="337"/>
    </location>
</feature>
<evidence type="ECO:0000313" key="9">
    <source>
        <dbReference type="EMBL" id="QMV84598.1"/>
    </source>
</evidence>
<gene>
    <name evidence="9" type="ORF">HW450_09545</name>
</gene>
<reference evidence="9 10" key="1">
    <citation type="submission" date="2020-07" db="EMBL/GenBank/DDBJ databases">
        <title>non toxigenic Corynebacterium sp. nov from a clinical source.</title>
        <authorList>
            <person name="Bernier A.-M."/>
            <person name="Bernard K."/>
        </authorList>
    </citation>
    <scope>NUCLEOTIDE SEQUENCE [LARGE SCALE GENOMIC DNA]</scope>
    <source>
        <strain evidence="10">NML 93-0612</strain>
    </source>
</reference>
<dbReference type="AlphaFoldDB" id="A0A7G5FDA7"/>
<feature type="transmembrane region" description="Helical" evidence="8">
    <location>
        <begin position="102"/>
        <end position="122"/>
    </location>
</feature>
<dbReference type="FunFam" id="1.10.3470.10:FF:000001">
    <property type="entry name" value="Vitamin B12 ABC transporter permease BtuC"/>
    <property type="match status" value="1"/>
</dbReference>
<keyword evidence="7 8" id="KW-0472">Membrane</keyword>
<dbReference type="GO" id="GO:0033214">
    <property type="term" value="P:siderophore-iron import into cell"/>
    <property type="evidence" value="ECO:0007669"/>
    <property type="project" value="TreeGrafter"/>
</dbReference>
<dbReference type="RefSeq" id="WP_182385406.1">
    <property type="nucleotide sequence ID" value="NZ_CP059833.1"/>
</dbReference>
<evidence type="ECO:0000256" key="2">
    <source>
        <dbReference type="ARBA" id="ARBA00007935"/>
    </source>
</evidence>
<evidence type="ECO:0000256" key="1">
    <source>
        <dbReference type="ARBA" id="ARBA00004651"/>
    </source>
</evidence>
<dbReference type="GO" id="GO:0005886">
    <property type="term" value="C:plasma membrane"/>
    <property type="evidence" value="ECO:0007669"/>
    <property type="project" value="UniProtKB-SubCell"/>
</dbReference>
<evidence type="ECO:0000313" key="10">
    <source>
        <dbReference type="Proteomes" id="UP000515570"/>
    </source>
</evidence>
<dbReference type="PANTHER" id="PTHR30472:SF25">
    <property type="entry name" value="ABC TRANSPORTER PERMEASE PROTEIN MJ0876-RELATED"/>
    <property type="match status" value="1"/>
</dbReference>
<sequence length="347" mass="35716">MRQSDAIAQRRRQRILTTCGLSLAVLVIAAGALSVGQYSMTLTDVLRIIAAGPTAPSPELGASVLWQVRMPRIVLSLLIGAALAVSGAVMQALFANPLAEPGVIGVSSGAGVGAAIAIVSGLSFAGTFTVPLLAFVGASATAWLVFILSRVRGQTQVVSLILTGIAVNAVAGAAISFLIFLAPTTAREQIQFWHMGSLNGAQWKHVVTVLPVIILGIVLSAALSRQLDLLALGERAAEHVGVGVAKLRFYSLAVATMLTAAAVAFGGIIGFVGLIVPHLLRLVLGAGNRWLIPVSALGGAVLLSAADIVARTAIAYADLPIGIFTALVGGPVFFYLLRRTLAKGQHV</sequence>
<keyword evidence="3" id="KW-0813">Transport</keyword>
<keyword evidence="5 8" id="KW-0812">Transmembrane</keyword>
<accession>A0A7G5FDA7</accession>
<dbReference type="Proteomes" id="UP000515570">
    <property type="component" value="Chromosome"/>
</dbReference>
<keyword evidence="4" id="KW-1003">Cell membrane</keyword>
<proteinExistence type="inferred from homology"/>
<evidence type="ECO:0000256" key="8">
    <source>
        <dbReference type="SAM" id="Phobius"/>
    </source>
</evidence>
<dbReference type="InterPro" id="IPR000522">
    <property type="entry name" value="ABC_transptr_permease_BtuC"/>
</dbReference>
<name>A0A7G5FDA7_9CORY</name>
<feature type="transmembrane region" description="Helical" evidence="8">
    <location>
        <begin position="73"/>
        <end position="95"/>
    </location>
</feature>
<evidence type="ECO:0000256" key="6">
    <source>
        <dbReference type="ARBA" id="ARBA00022989"/>
    </source>
</evidence>
<evidence type="ECO:0000256" key="4">
    <source>
        <dbReference type="ARBA" id="ARBA00022475"/>
    </source>
</evidence>
<evidence type="ECO:0000256" key="5">
    <source>
        <dbReference type="ARBA" id="ARBA00022692"/>
    </source>
</evidence>
<organism evidence="9 10">
    <name type="scientific">Corynebacterium hindlerae</name>
    <dbReference type="NCBI Taxonomy" id="699041"/>
    <lineage>
        <taxon>Bacteria</taxon>
        <taxon>Bacillati</taxon>
        <taxon>Actinomycetota</taxon>
        <taxon>Actinomycetes</taxon>
        <taxon>Mycobacteriales</taxon>
        <taxon>Corynebacteriaceae</taxon>
        <taxon>Corynebacterium</taxon>
    </lineage>
</organism>
<keyword evidence="6 8" id="KW-1133">Transmembrane helix</keyword>
<dbReference type="Pfam" id="PF01032">
    <property type="entry name" value="FecCD"/>
    <property type="match status" value="1"/>
</dbReference>
<dbReference type="Gene3D" id="1.10.3470.10">
    <property type="entry name" value="ABC transporter involved in vitamin B12 uptake, BtuC"/>
    <property type="match status" value="1"/>
</dbReference>
<keyword evidence="10" id="KW-1185">Reference proteome</keyword>
<evidence type="ECO:0000256" key="7">
    <source>
        <dbReference type="ARBA" id="ARBA00023136"/>
    </source>
</evidence>
<evidence type="ECO:0000256" key="3">
    <source>
        <dbReference type="ARBA" id="ARBA00022448"/>
    </source>
</evidence>
<dbReference type="PANTHER" id="PTHR30472">
    <property type="entry name" value="FERRIC ENTEROBACTIN TRANSPORT SYSTEM PERMEASE PROTEIN"/>
    <property type="match status" value="1"/>
</dbReference>
<feature type="transmembrane region" description="Helical" evidence="8">
    <location>
        <begin position="160"/>
        <end position="182"/>
    </location>
</feature>